<organism evidence="1 2">
    <name type="scientific">Symbiodinium pilosum</name>
    <name type="common">Dinoflagellate</name>
    <dbReference type="NCBI Taxonomy" id="2952"/>
    <lineage>
        <taxon>Eukaryota</taxon>
        <taxon>Sar</taxon>
        <taxon>Alveolata</taxon>
        <taxon>Dinophyceae</taxon>
        <taxon>Suessiales</taxon>
        <taxon>Symbiodiniaceae</taxon>
        <taxon>Symbiodinium</taxon>
    </lineage>
</organism>
<evidence type="ECO:0000313" key="1">
    <source>
        <dbReference type="EMBL" id="CAE7671865.1"/>
    </source>
</evidence>
<dbReference type="OrthoDB" id="406268at2759"/>
<dbReference type="Proteomes" id="UP000649617">
    <property type="component" value="Unassembled WGS sequence"/>
</dbReference>
<comment type="caution">
    <text evidence="1">The sequence shown here is derived from an EMBL/GenBank/DDBJ whole genome shotgun (WGS) entry which is preliminary data.</text>
</comment>
<proteinExistence type="predicted"/>
<dbReference type="AlphaFoldDB" id="A0A812W9V9"/>
<keyword evidence="2" id="KW-1185">Reference proteome</keyword>
<name>A0A812W9V9_SYMPI</name>
<sequence length="164" mass="18513">MAGASSSFNPKSFEWLVEVPIDWEQCRHFRARSLRGRSLLQGVFLPSDAKKEVIVSSLECCQLNAEVLSTVLRLMGDNACIFVPPMPLLSAVTLEFHSHSGFPCADSLASTAYSDSKGLKRMLSLLRRKWRREEYPRDASLKRLVKEFDRAYENLTSEPSSSLI</sequence>
<dbReference type="EMBL" id="CAJNIZ010043890">
    <property type="protein sequence ID" value="CAE7671865.1"/>
    <property type="molecule type" value="Genomic_DNA"/>
</dbReference>
<protein>
    <submittedName>
        <fullName evidence="1">Uncharacterized protein</fullName>
    </submittedName>
</protein>
<accession>A0A812W9V9</accession>
<reference evidence="1" key="1">
    <citation type="submission" date="2021-02" db="EMBL/GenBank/DDBJ databases">
        <authorList>
            <person name="Dougan E. K."/>
            <person name="Rhodes N."/>
            <person name="Thang M."/>
            <person name="Chan C."/>
        </authorList>
    </citation>
    <scope>NUCLEOTIDE SEQUENCE</scope>
</reference>
<evidence type="ECO:0000313" key="2">
    <source>
        <dbReference type="Proteomes" id="UP000649617"/>
    </source>
</evidence>
<gene>
    <name evidence="1" type="ORF">SPIL2461_LOCUS18548</name>
</gene>